<dbReference type="Proteomes" id="UP000523821">
    <property type="component" value="Unassembled WGS sequence"/>
</dbReference>
<evidence type="ECO:0000313" key="2">
    <source>
        <dbReference type="EMBL" id="MBB5754968.1"/>
    </source>
</evidence>
<reference evidence="2 3" key="1">
    <citation type="submission" date="2020-08" db="EMBL/GenBank/DDBJ databases">
        <title>Genomic Encyclopedia of Type Strains, Phase IV (KMG-IV): sequencing the most valuable type-strain genomes for metagenomic binning, comparative biology and taxonomic classification.</title>
        <authorList>
            <person name="Goeker M."/>
        </authorList>
    </citation>
    <scope>NUCLEOTIDE SEQUENCE [LARGE SCALE GENOMIC DNA]</scope>
    <source>
        <strain evidence="2 3">DSM 16268</strain>
    </source>
</reference>
<protein>
    <recommendedName>
        <fullName evidence="4">DUF2125 domain-containing protein</fullName>
    </recommendedName>
</protein>
<dbReference type="AlphaFoldDB" id="A0A7W9FQK4"/>
<keyword evidence="1" id="KW-1133">Transmembrane helix</keyword>
<dbReference type="EMBL" id="JACHOO010000011">
    <property type="protein sequence ID" value="MBB5754968.1"/>
    <property type="molecule type" value="Genomic_DNA"/>
</dbReference>
<dbReference type="RefSeq" id="WP_183858400.1">
    <property type="nucleotide sequence ID" value="NZ_JACHOO010000011.1"/>
</dbReference>
<organism evidence="2 3">
    <name type="scientific">Prosthecomicrobium pneumaticum</name>
    <dbReference type="NCBI Taxonomy" id="81895"/>
    <lineage>
        <taxon>Bacteria</taxon>
        <taxon>Pseudomonadati</taxon>
        <taxon>Pseudomonadota</taxon>
        <taxon>Alphaproteobacteria</taxon>
        <taxon>Hyphomicrobiales</taxon>
        <taxon>Kaistiaceae</taxon>
        <taxon>Prosthecomicrobium</taxon>
    </lineage>
</organism>
<name>A0A7W9FQK4_9HYPH</name>
<evidence type="ECO:0000313" key="3">
    <source>
        <dbReference type="Proteomes" id="UP000523821"/>
    </source>
</evidence>
<comment type="caution">
    <text evidence="2">The sequence shown here is derived from an EMBL/GenBank/DDBJ whole genome shotgun (WGS) entry which is preliminary data.</text>
</comment>
<keyword evidence="3" id="KW-1185">Reference proteome</keyword>
<keyword evidence="1" id="KW-0472">Membrane</keyword>
<feature type="transmembrane region" description="Helical" evidence="1">
    <location>
        <begin position="23"/>
        <end position="44"/>
    </location>
</feature>
<sequence length="355" mass="37809">MTQSEAEDPAAGPRPRSRTARKIRLLFVAVIAVMLLWTALWFGGTHYGARELDRMIAAAGERGDQITCLDRRIGGFPFQLDLSCSKTAFSSAEAGVSATLGASEAVTLVYDPMHVILAAAGPLEASAGDATLEANWARLRSSVRVDTERLRRISLVLDQPDIAVVLTDGMDPLRAKATHSELHLGGETPDRETLELAFQSQGLTLDVPDGPPIPEADVSVAVDLPGALPRKNGPEPLAGWLAAGRRIGLQFLDLSVAGFRVRAEGDLAFDEKGRLSGTMALRFAGLDTLPDLVAQFAPDERDTVAQGAAALAAFTRRVEADGVTWQEATLAIDKGVVRAGLIPLGRLPRITLPQP</sequence>
<keyword evidence="1" id="KW-0812">Transmembrane</keyword>
<proteinExistence type="predicted"/>
<accession>A0A7W9FQK4</accession>
<evidence type="ECO:0000256" key="1">
    <source>
        <dbReference type="SAM" id="Phobius"/>
    </source>
</evidence>
<dbReference type="InterPro" id="IPR018666">
    <property type="entry name" value="DUF2125"/>
</dbReference>
<evidence type="ECO:0008006" key="4">
    <source>
        <dbReference type="Google" id="ProtNLM"/>
    </source>
</evidence>
<gene>
    <name evidence="2" type="ORF">GGQ63_004065</name>
</gene>
<dbReference type="Pfam" id="PF09898">
    <property type="entry name" value="DUF2125"/>
    <property type="match status" value="1"/>
</dbReference>